<gene>
    <name evidence="2" type="ORF">Atai01_67830</name>
</gene>
<dbReference type="EMBL" id="BSTI01000021">
    <property type="protein sequence ID" value="GLY70164.1"/>
    <property type="molecule type" value="Genomic_DNA"/>
</dbReference>
<evidence type="ECO:0000313" key="3">
    <source>
        <dbReference type="Proteomes" id="UP001165136"/>
    </source>
</evidence>
<sequence>MRARGNELVGPPGTVERNEVSLVRAAIVHVEREHAEVSDDGYGGQDVDRVTYHVIDTTDVVLDAARRGDFARARSCVQRTEGLARLLMLRHWAWLLADFAPRWAHPDGRQPDLPSWLAHPIGQLVGGMQDRHEESVAAVLIEIAGWQDNTQIELAMEMVGELLVELPIAVEPCRYVIARERIARAEGLHTGTLARQVCDETPLVVALTRVVAAYWRDTHLPAEQAAAVIRTLASGLPGQPPDHDPQHTAIAVLAHTIAETRSPGESTAWPHPAGPRPASADCEITRDRDASRRSLMLAAQVVDHAVNGQAHQIIPDLNRHADDPSLLALVLATTAHRTATEISRSPRSHW</sequence>
<comment type="caution">
    <text evidence="2">The sequence shown here is derived from an EMBL/GenBank/DDBJ whole genome shotgun (WGS) entry which is preliminary data.</text>
</comment>
<accession>A0A9W6VK27</accession>
<dbReference type="Proteomes" id="UP001165136">
    <property type="component" value="Unassembled WGS sequence"/>
</dbReference>
<dbReference type="AlphaFoldDB" id="A0A9W6VK27"/>
<keyword evidence="3" id="KW-1185">Reference proteome</keyword>
<proteinExistence type="predicted"/>
<feature type="region of interest" description="Disordered" evidence="1">
    <location>
        <begin position="262"/>
        <end position="281"/>
    </location>
</feature>
<protein>
    <submittedName>
        <fullName evidence="2">Uncharacterized protein</fullName>
    </submittedName>
</protein>
<organism evidence="2 3">
    <name type="scientific">Amycolatopsis taiwanensis</name>
    <dbReference type="NCBI Taxonomy" id="342230"/>
    <lineage>
        <taxon>Bacteria</taxon>
        <taxon>Bacillati</taxon>
        <taxon>Actinomycetota</taxon>
        <taxon>Actinomycetes</taxon>
        <taxon>Pseudonocardiales</taxon>
        <taxon>Pseudonocardiaceae</taxon>
        <taxon>Amycolatopsis</taxon>
    </lineage>
</organism>
<name>A0A9W6VK27_9PSEU</name>
<evidence type="ECO:0000256" key="1">
    <source>
        <dbReference type="SAM" id="MobiDB-lite"/>
    </source>
</evidence>
<reference evidence="2" key="1">
    <citation type="submission" date="2023-03" db="EMBL/GenBank/DDBJ databases">
        <title>Amycolatopsis taiwanensis NBRC 103393.</title>
        <authorList>
            <person name="Ichikawa N."/>
            <person name="Sato H."/>
            <person name="Tonouchi N."/>
        </authorList>
    </citation>
    <scope>NUCLEOTIDE SEQUENCE</scope>
    <source>
        <strain evidence="2">NBRC 103393</strain>
    </source>
</reference>
<evidence type="ECO:0000313" key="2">
    <source>
        <dbReference type="EMBL" id="GLY70164.1"/>
    </source>
</evidence>